<dbReference type="Gene3D" id="3.20.20.70">
    <property type="entry name" value="Aldolase class I"/>
    <property type="match status" value="1"/>
</dbReference>
<dbReference type="InterPro" id="IPR013785">
    <property type="entry name" value="Aldolase_TIM"/>
</dbReference>
<dbReference type="OrthoDB" id="9803573at2"/>
<dbReference type="SUPFAM" id="SSF51569">
    <property type="entry name" value="Aldolase"/>
    <property type="match status" value="1"/>
</dbReference>
<dbReference type="GO" id="GO:0008701">
    <property type="term" value="F:4-hydroxy-2-oxovalerate aldolase activity"/>
    <property type="evidence" value="ECO:0007669"/>
    <property type="project" value="UniProtKB-UniRule"/>
</dbReference>
<dbReference type="Proteomes" id="UP000287547">
    <property type="component" value="Unassembled WGS sequence"/>
</dbReference>
<dbReference type="EC" id="4.1.3.39" evidence="7 8"/>
<dbReference type="InterPro" id="IPR050073">
    <property type="entry name" value="2-IPM_HCS-like"/>
</dbReference>
<dbReference type="Pfam" id="PF07836">
    <property type="entry name" value="DmpG_comm"/>
    <property type="match status" value="1"/>
</dbReference>
<accession>A0A428ZRF0</accession>
<evidence type="ECO:0000256" key="3">
    <source>
        <dbReference type="ARBA" id="ARBA00022797"/>
    </source>
</evidence>
<dbReference type="Pfam" id="PF00682">
    <property type="entry name" value="HMGL-like"/>
    <property type="match status" value="1"/>
</dbReference>
<protein>
    <recommendedName>
        <fullName evidence="7 8">4-hydroxy-2-oxovalerate aldolase</fullName>
        <shortName evidence="7">HOA</shortName>
        <ecNumber evidence="7 8">4.1.3.39</ecNumber>
    </recommendedName>
    <alternativeName>
        <fullName evidence="7">4-hydroxy-2-keto-pentanoic acid aldolase</fullName>
    </alternativeName>
    <alternativeName>
        <fullName evidence="7">4-hydroxy-2-oxopentanoate aldolase</fullName>
    </alternativeName>
</protein>
<feature type="binding site" evidence="7">
    <location>
        <position position="196"/>
    </location>
    <ligand>
        <name>substrate</name>
    </ligand>
</feature>
<feature type="site" description="Transition state stabilizer" evidence="7">
    <location>
        <position position="13"/>
    </location>
</feature>
<dbReference type="Gene3D" id="1.10.8.60">
    <property type="match status" value="1"/>
</dbReference>
<proteinExistence type="inferred from homology"/>
<evidence type="ECO:0000313" key="10">
    <source>
        <dbReference type="EMBL" id="RSM90632.1"/>
    </source>
</evidence>
<feature type="binding site" evidence="7">
    <location>
        <position position="14"/>
    </location>
    <ligand>
        <name>Mn(2+)</name>
        <dbReference type="ChEBI" id="CHEBI:29035"/>
    </ligand>
</feature>
<evidence type="ECO:0000256" key="8">
    <source>
        <dbReference type="NCBIfam" id="TIGR03217"/>
    </source>
</evidence>
<evidence type="ECO:0000256" key="1">
    <source>
        <dbReference type="ARBA" id="ARBA00008944"/>
    </source>
</evidence>
<dbReference type="EMBL" id="QHKI01000002">
    <property type="protein sequence ID" value="RSM90632.1"/>
    <property type="molecule type" value="Genomic_DNA"/>
</dbReference>
<keyword evidence="5 7" id="KW-0456">Lyase</keyword>
<keyword evidence="3 7" id="KW-0058">Aromatic hydrocarbons catabolism</keyword>
<evidence type="ECO:0000259" key="9">
    <source>
        <dbReference type="PROSITE" id="PS50991"/>
    </source>
</evidence>
<feature type="binding site" evidence="7">
    <location>
        <begin position="13"/>
        <end position="14"/>
    </location>
    <ligand>
        <name>substrate</name>
    </ligand>
</feature>
<dbReference type="PANTHER" id="PTHR10277:SF9">
    <property type="entry name" value="2-ISOPROPYLMALATE SYNTHASE 1, CHLOROPLASTIC-RELATED"/>
    <property type="match status" value="1"/>
</dbReference>
<dbReference type="PROSITE" id="PS50991">
    <property type="entry name" value="PYR_CT"/>
    <property type="match status" value="1"/>
</dbReference>
<evidence type="ECO:0000313" key="11">
    <source>
        <dbReference type="Proteomes" id="UP000287547"/>
    </source>
</evidence>
<keyword evidence="4 7" id="KW-0464">Manganese</keyword>
<dbReference type="NCBIfam" id="TIGR03217">
    <property type="entry name" value="4OH_2_O_val_ald"/>
    <property type="match status" value="1"/>
</dbReference>
<evidence type="ECO:0000256" key="2">
    <source>
        <dbReference type="ARBA" id="ARBA00022723"/>
    </source>
</evidence>
<dbReference type="GO" id="GO:0030145">
    <property type="term" value="F:manganese ion binding"/>
    <property type="evidence" value="ECO:0007669"/>
    <property type="project" value="UniProtKB-UniRule"/>
</dbReference>
<feature type="active site" description="Proton acceptor" evidence="7">
    <location>
        <position position="17"/>
    </location>
</feature>
<dbReference type="HAMAP" id="MF_01656">
    <property type="entry name" value="HOA"/>
    <property type="match status" value="1"/>
</dbReference>
<dbReference type="AlphaFoldDB" id="A0A428ZRF0"/>
<comment type="similarity">
    <text evidence="1 7">Belongs to the 4-hydroxy-2-oxovalerate aldolase family.</text>
</comment>
<evidence type="ECO:0000256" key="4">
    <source>
        <dbReference type="ARBA" id="ARBA00023211"/>
    </source>
</evidence>
<comment type="catalytic activity">
    <reaction evidence="7">
        <text>(S)-4-hydroxy-2-oxopentanoate = acetaldehyde + pyruvate</text>
        <dbReference type="Rhea" id="RHEA:22624"/>
        <dbReference type="ChEBI" id="CHEBI:15343"/>
        <dbReference type="ChEBI" id="CHEBI:15361"/>
        <dbReference type="ChEBI" id="CHEBI:73143"/>
        <dbReference type="EC" id="4.1.3.39"/>
    </reaction>
</comment>
<feature type="binding site" evidence="7">
    <location>
        <position position="196"/>
    </location>
    <ligand>
        <name>Mn(2+)</name>
        <dbReference type="ChEBI" id="CHEBI:29035"/>
    </ligand>
</feature>
<dbReference type="InterPro" id="IPR035685">
    <property type="entry name" value="DRE_TIM_HOA"/>
</dbReference>
<dbReference type="PANTHER" id="PTHR10277">
    <property type="entry name" value="HOMOCITRATE SYNTHASE-RELATED"/>
    <property type="match status" value="1"/>
</dbReference>
<name>A0A428ZRF0_KIBAR</name>
<reference evidence="10 11" key="1">
    <citation type="submission" date="2018-05" db="EMBL/GenBank/DDBJ databases">
        <title>Evolution of GPA BGCs.</title>
        <authorList>
            <person name="Waglechner N."/>
            <person name="Wright G.D."/>
        </authorList>
    </citation>
    <scope>NUCLEOTIDE SEQUENCE [LARGE SCALE GENOMIC DNA]</scope>
    <source>
        <strain evidence="10 11">A82846</strain>
    </source>
</reference>
<dbReference type="RefSeq" id="WP_037258388.1">
    <property type="nucleotide sequence ID" value="NZ_QHKI01000002.1"/>
</dbReference>
<feature type="binding site" evidence="7">
    <location>
        <position position="287"/>
    </location>
    <ligand>
        <name>substrate</name>
    </ligand>
</feature>
<comment type="catalytic activity">
    <reaction evidence="6">
        <text>(S)-4-hydroxy-2-oxohexanoate = propanal + pyruvate</text>
        <dbReference type="Rhea" id="RHEA:36003"/>
        <dbReference type="ChEBI" id="CHEBI:15361"/>
        <dbReference type="ChEBI" id="CHEBI:17153"/>
        <dbReference type="ChEBI" id="CHEBI:73142"/>
        <dbReference type="EC" id="4.1.3.43"/>
    </reaction>
    <physiologicalReaction direction="left-to-right" evidence="6">
        <dbReference type="Rhea" id="RHEA:36004"/>
    </physiologicalReaction>
</comment>
<evidence type="ECO:0000256" key="6">
    <source>
        <dbReference type="ARBA" id="ARBA00023518"/>
    </source>
</evidence>
<organism evidence="10 11">
    <name type="scientific">Kibdelosporangium aridum</name>
    <dbReference type="NCBI Taxonomy" id="2030"/>
    <lineage>
        <taxon>Bacteria</taxon>
        <taxon>Bacillati</taxon>
        <taxon>Actinomycetota</taxon>
        <taxon>Actinomycetes</taxon>
        <taxon>Pseudonocardiales</taxon>
        <taxon>Pseudonocardiaceae</taxon>
        <taxon>Kibdelosporangium</taxon>
    </lineage>
</organism>
<evidence type="ECO:0000256" key="7">
    <source>
        <dbReference type="HAMAP-Rule" id="MF_01656"/>
    </source>
</evidence>
<keyword evidence="2 7" id="KW-0479">Metal-binding</keyword>
<feature type="domain" description="Pyruvate carboxyltransferase" evidence="9">
    <location>
        <begin position="5"/>
        <end position="257"/>
    </location>
</feature>
<dbReference type="GO" id="GO:0009098">
    <property type="term" value="P:L-leucine biosynthetic process"/>
    <property type="evidence" value="ECO:0007669"/>
    <property type="project" value="TreeGrafter"/>
</dbReference>
<evidence type="ECO:0000256" key="5">
    <source>
        <dbReference type="ARBA" id="ARBA00023239"/>
    </source>
</evidence>
<dbReference type="SUPFAM" id="SSF89000">
    <property type="entry name" value="post-HMGL domain-like"/>
    <property type="match status" value="1"/>
</dbReference>
<dbReference type="GO" id="GO:0003852">
    <property type="term" value="F:2-isopropylmalate synthase activity"/>
    <property type="evidence" value="ECO:0007669"/>
    <property type="project" value="TreeGrafter"/>
</dbReference>
<feature type="binding site" evidence="7">
    <location>
        <position position="167"/>
    </location>
    <ligand>
        <name>substrate</name>
    </ligand>
</feature>
<dbReference type="NCBIfam" id="NF006049">
    <property type="entry name" value="PRK08195.1"/>
    <property type="match status" value="1"/>
</dbReference>
<gene>
    <name evidence="10" type="primary">dmpG</name>
    <name evidence="10" type="ORF">DMH04_03995</name>
</gene>
<sequence>MKYDVRLTDTTLRDGSHAMSHRFTEDQVRAVSSALDNAGVQVIEVTHGDGLGGSSFNYGFSAVEDIRLVAVAAETVQQAQIAVLLLPGLGTVHNLRQAYDAGARVARIATHCTEADVSIQHFGAARELGMETVGFLMLSHMIEPSALAKQARIMADAGCQCVYVVDSAGALVPDGVTDRVRALIDELGDDAEVGVHAHQNLSLGVANSLAAYTAGARQVDGTLCALGAGAGNAPIEVLAAVFDKVGIQTGVDVPALLAAAEEVVLPFIPRRPWAGRNAIVQGYAGVYSSFLLHAERAAERYGVAAHEILQRVGEARYVGGQEDMIIDIALDLAEAV</sequence>
<dbReference type="InterPro" id="IPR000891">
    <property type="entry name" value="PYR_CT"/>
</dbReference>
<comment type="caution">
    <text evidence="10">The sequence shown here is derived from an EMBL/GenBank/DDBJ whole genome shotgun (WGS) entry which is preliminary data.</text>
</comment>
<dbReference type="InterPro" id="IPR017629">
    <property type="entry name" value="4OH_2_O-val_aldolase"/>
</dbReference>
<dbReference type="CDD" id="cd07943">
    <property type="entry name" value="DRE_TIM_HOA"/>
    <property type="match status" value="1"/>
</dbReference>
<dbReference type="InterPro" id="IPR012425">
    <property type="entry name" value="DmpG_comm"/>
</dbReference>
<feature type="binding site" evidence="7">
    <location>
        <position position="198"/>
    </location>
    <ligand>
        <name>Mn(2+)</name>
        <dbReference type="ChEBI" id="CHEBI:29035"/>
    </ligand>
</feature>